<dbReference type="Proteomes" id="UP001597083">
    <property type="component" value="Unassembled WGS sequence"/>
</dbReference>
<evidence type="ECO:0000313" key="3">
    <source>
        <dbReference type="EMBL" id="MFD0853084.1"/>
    </source>
</evidence>
<feature type="non-terminal residue" evidence="3">
    <location>
        <position position="217"/>
    </location>
</feature>
<sequence length="217" mass="23369">MGELSGTATTVAGTRAIIDGSWHPLAMVRSSLTWRAAVYLCASLFIGLAWFISLTVGLALSIGLTIIWVGIPMLALMMVYWRFAAVLERTMTLAAFGVRIPSPYRPLPEGLNPFTKLKAMAVDRATWKDLAFLYLHFPISIAEFALVATVWMTAGTFLALPLIAMADGGVEINLFVVSFWAENALGALPGTLVGVLLAVLAMYVTRLAAIGHVIVAR</sequence>
<comment type="caution">
    <text evidence="3">The sequence shown here is derived from an EMBL/GenBank/DDBJ whole genome shotgun (WGS) entry which is preliminary data.</text>
</comment>
<proteinExistence type="predicted"/>
<protein>
    <submittedName>
        <fullName evidence="3">Sensor domain-containing protein</fullName>
    </submittedName>
</protein>
<evidence type="ECO:0000259" key="2">
    <source>
        <dbReference type="Pfam" id="PF13796"/>
    </source>
</evidence>
<evidence type="ECO:0000313" key="4">
    <source>
        <dbReference type="Proteomes" id="UP001597083"/>
    </source>
</evidence>
<organism evidence="3 4">
    <name type="scientific">Actinomadura adrarensis</name>
    <dbReference type="NCBI Taxonomy" id="1819600"/>
    <lineage>
        <taxon>Bacteria</taxon>
        <taxon>Bacillati</taxon>
        <taxon>Actinomycetota</taxon>
        <taxon>Actinomycetes</taxon>
        <taxon>Streptosporangiales</taxon>
        <taxon>Thermomonosporaceae</taxon>
        <taxon>Actinomadura</taxon>
    </lineage>
</organism>
<feature type="transmembrane region" description="Helical" evidence="1">
    <location>
        <begin position="184"/>
        <end position="204"/>
    </location>
</feature>
<feature type="domain" description="Putative sensor" evidence="2">
    <location>
        <begin position="39"/>
        <end position="217"/>
    </location>
</feature>
<name>A0ABW3CHL5_9ACTN</name>
<gene>
    <name evidence="3" type="ORF">ACFQ07_12665</name>
</gene>
<dbReference type="EMBL" id="JBHTIR010001871">
    <property type="protein sequence ID" value="MFD0853084.1"/>
    <property type="molecule type" value="Genomic_DNA"/>
</dbReference>
<accession>A0ABW3CHL5</accession>
<evidence type="ECO:0000256" key="1">
    <source>
        <dbReference type="SAM" id="Phobius"/>
    </source>
</evidence>
<dbReference type="InterPro" id="IPR025828">
    <property type="entry name" value="Put_sensor_dom"/>
</dbReference>
<keyword evidence="1" id="KW-1133">Transmembrane helix</keyword>
<keyword evidence="1" id="KW-0812">Transmembrane</keyword>
<keyword evidence="4" id="KW-1185">Reference proteome</keyword>
<dbReference type="Pfam" id="PF13796">
    <property type="entry name" value="Sensor"/>
    <property type="match status" value="1"/>
</dbReference>
<feature type="transmembrane region" description="Helical" evidence="1">
    <location>
        <begin position="32"/>
        <end position="52"/>
    </location>
</feature>
<keyword evidence="1" id="KW-0472">Membrane</keyword>
<feature type="transmembrane region" description="Helical" evidence="1">
    <location>
        <begin position="58"/>
        <end position="81"/>
    </location>
</feature>
<reference evidence="4" key="1">
    <citation type="journal article" date="2019" name="Int. J. Syst. Evol. Microbiol.">
        <title>The Global Catalogue of Microorganisms (GCM) 10K type strain sequencing project: providing services to taxonomists for standard genome sequencing and annotation.</title>
        <authorList>
            <consortium name="The Broad Institute Genomics Platform"/>
            <consortium name="The Broad Institute Genome Sequencing Center for Infectious Disease"/>
            <person name="Wu L."/>
            <person name="Ma J."/>
        </authorList>
    </citation>
    <scope>NUCLEOTIDE SEQUENCE [LARGE SCALE GENOMIC DNA]</scope>
    <source>
        <strain evidence="4">JCM 31696</strain>
    </source>
</reference>